<keyword evidence="4 11" id="KW-0863">Zinc-finger</keyword>
<evidence type="ECO:0000256" key="5">
    <source>
        <dbReference type="ARBA" id="ARBA00022833"/>
    </source>
</evidence>
<evidence type="ECO:0000256" key="2">
    <source>
        <dbReference type="ARBA" id="ARBA00005993"/>
    </source>
</evidence>
<dbReference type="Pfam" id="PF00104">
    <property type="entry name" value="Hormone_recep"/>
    <property type="match status" value="1"/>
</dbReference>
<dbReference type="CDD" id="cd06960">
    <property type="entry name" value="NR_DBD_HNF4A"/>
    <property type="match status" value="1"/>
</dbReference>
<dbReference type="InterPro" id="IPR001628">
    <property type="entry name" value="Znf_hrmn_rcpt"/>
</dbReference>
<dbReference type="SMART" id="SM00430">
    <property type="entry name" value="HOLI"/>
    <property type="match status" value="1"/>
</dbReference>
<evidence type="ECO:0000256" key="8">
    <source>
        <dbReference type="ARBA" id="ARBA00023163"/>
    </source>
</evidence>
<dbReference type="GO" id="GO:0008270">
    <property type="term" value="F:zinc ion binding"/>
    <property type="evidence" value="ECO:0007669"/>
    <property type="project" value="UniProtKB-KW"/>
</dbReference>
<dbReference type="PANTHER" id="PTHR46587:SF5">
    <property type="entry name" value="NUCLEAR HORMONE RECEPTOR FAMILY"/>
    <property type="match status" value="1"/>
</dbReference>
<dbReference type="GO" id="GO:0000978">
    <property type="term" value="F:RNA polymerase II cis-regulatory region sequence-specific DNA binding"/>
    <property type="evidence" value="ECO:0007669"/>
    <property type="project" value="InterPro"/>
</dbReference>
<organism evidence="15 16">
    <name type="scientific">Plectus sambesii</name>
    <dbReference type="NCBI Taxonomy" id="2011161"/>
    <lineage>
        <taxon>Eukaryota</taxon>
        <taxon>Metazoa</taxon>
        <taxon>Ecdysozoa</taxon>
        <taxon>Nematoda</taxon>
        <taxon>Chromadorea</taxon>
        <taxon>Plectida</taxon>
        <taxon>Plectina</taxon>
        <taxon>Plectoidea</taxon>
        <taxon>Plectidae</taxon>
        <taxon>Plectus</taxon>
    </lineage>
</organism>
<keyword evidence="8 11" id="KW-0804">Transcription</keyword>
<dbReference type="SUPFAM" id="SSF48508">
    <property type="entry name" value="Nuclear receptor ligand-binding domain"/>
    <property type="match status" value="1"/>
</dbReference>
<dbReference type="InterPro" id="IPR000536">
    <property type="entry name" value="Nucl_hrmn_rcpt_lig-bd"/>
</dbReference>
<accession>A0A914WT30</accession>
<dbReference type="GO" id="GO:0005634">
    <property type="term" value="C:nucleus"/>
    <property type="evidence" value="ECO:0007669"/>
    <property type="project" value="UniProtKB-SubCell"/>
</dbReference>
<evidence type="ECO:0000259" key="14">
    <source>
        <dbReference type="PROSITE" id="PS51843"/>
    </source>
</evidence>
<dbReference type="InterPro" id="IPR049636">
    <property type="entry name" value="HNF4-like_DBD"/>
</dbReference>
<dbReference type="Proteomes" id="UP000887566">
    <property type="component" value="Unplaced"/>
</dbReference>
<comment type="similarity">
    <text evidence="2 11">Belongs to the nuclear hormone receptor family.</text>
</comment>
<evidence type="ECO:0000256" key="7">
    <source>
        <dbReference type="ARBA" id="ARBA00023125"/>
    </source>
</evidence>
<evidence type="ECO:0000256" key="11">
    <source>
        <dbReference type="RuleBase" id="RU004334"/>
    </source>
</evidence>
<evidence type="ECO:0000256" key="6">
    <source>
        <dbReference type="ARBA" id="ARBA00023015"/>
    </source>
</evidence>
<evidence type="ECO:0000256" key="10">
    <source>
        <dbReference type="ARBA" id="ARBA00023242"/>
    </source>
</evidence>
<evidence type="ECO:0000256" key="4">
    <source>
        <dbReference type="ARBA" id="ARBA00022771"/>
    </source>
</evidence>
<dbReference type="SUPFAM" id="SSF57716">
    <property type="entry name" value="Glucocorticoid receptor-like (DNA-binding domain)"/>
    <property type="match status" value="1"/>
</dbReference>
<evidence type="ECO:0000256" key="12">
    <source>
        <dbReference type="SAM" id="MobiDB-lite"/>
    </source>
</evidence>
<dbReference type="Gene3D" id="1.10.565.10">
    <property type="entry name" value="Retinoid X Receptor"/>
    <property type="match status" value="1"/>
</dbReference>
<dbReference type="PROSITE" id="PS00031">
    <property type="entry name" value="NUCLEAR_REC_DBD_1"/>
    <property type="match status" value="1"/>
</dbReference>
<dbReference type="PRINTS" id="PR00047">
    <property type="entry name" value="STROIDFINGER"/>
</dbReference>
<keyword evidence="15" id="KW-1185">Reference proteome</keyword>
<sequence>MNRLTLPTVSFSQVNATSFFDLQQDASLASSAKEICAVCADLASGYHYGILTCLGCKTFFRRTIANGQNFHCRFNNTCRINKDVRCACRSCRFRKCLEVGMDASGVQKRHVAFVHSRPSTSSSSDEASPLPKILRTETLIDCLVGWEQTQIDRRRALYHPPSGELSPRRNLHENAREEENKEDGRKTPSPTPDAPVQMHMAHTVDLNIVSRVDLQLMFEWAEFQKPFNQLTIGDKSVLLKDFTMQCLILEHGYYTVTQGHRNIWVFPNDTYLPRRLADLPAEYVEKLSKKRRQVQDQLFSPLFTRLIDEVAEPMHELQLSMAEWCALKALLFWNPDNIALSPEGKPIVEKVKCELLSGLFAHYAESATPQLATRYGNVLLLAPAVASIGLQAAENFQLLRFFGIANFDRCLEEFLFK</sequence>
<feature type="domain" description="Nuclear receptor" evidence="13">
    <location>
        <begin position="33"/>
        <end position="108"/>
    </location>
</feature>
<keyword evidence="5 11" id="KW-0862">Zinc</keyword>
<keyword evidence="7 11" id="KW-0238">DNA-binding</keyword>
<dbReference type="PANTHER" id="PTHR46587">
    <property type="entry name" value="NUCLEAR HORMONE RECEPTOR FAMILY"/>
    <property type="match status" value="1"/>
</dbReference>
<evidence type="ECO:0000313" key="15">
    <source>
        <dbReference type="Proteomes" id="UP000887566"/>
    </source>
</evidence>
<comment type="subcellular location">
    <subcellularLocation>
        <location evidence="1 11">Nucleus</location>
    </subcellularLocation>
</comment>
<dbReference type="InterPro" id="IPR013088">
    <property type="entry name" value="Znf_NHR/GATA"/>
</dbReference>
<dbReference type="WBParaSite" id="PSAMB.scaffold476size49999.g6410.t1">
    <property type="protein sequence ID" value="PSAMB.scaffold476size49999.g6410.t1"/>
    <property type="gene ID" value="PSAMB.scaffold476size49999.g6410"/>
</dbReference>
<evidence type="ECO:0000256" key="9">
    <source>
        <dbReference type="ARBA" id="ARBA00023170"/>
    </source>
</evidence>
<keyword evidence="3 11" id="KW-0479">Metal-binding</keyword>
<reference evidence="16" key="1">
    <citation type="submission" date="2022-11" db="UniProtKB">
        <authorList>
            <consortium name="WormBaseParasite"/>
        </authorList>
    </citation>
    <scope>IDENTIFICATION</scope>
</reference>
<dbReference type="InterPro" id="IPR001723">
    <property type="entry name" value="Nuclear_hrmn_rcpt"/>
</dbReference>
<dbReference type="Pfam" id="PF00105">
    <property type="entry name" value="zf-C4"/>
    <property type="match status" value="1"/>
</dbReference>
<feature type="compositionally biased region" description="Basic and acidic residues" evidence="12">
    <location>
        <begin position="166"/>
        <end position="186"/>
    </location>
</feature>
<evidence type="ECO:0000259" key="13">
    <source>
        <dbReference type="PROSITE" id="PS51030"/>
    </source>
</evidence>
<evidence type="ECO:0000256" key="1">
    <source>
        <dbReference type="ARBA" id="ARBA00004123"/>
    </source>
</evidence>
<dbReference type="PRINTS" id="PR00398">
    <property type="entry name" value="STRDHORMONER"/>
</dbReference>
<feature type="domain" description="NR LBD" evidence="14">
    <location>
        <begin position="167"/>
        <end position="417"/>
    </location>
</feature>
<evidence type="ECO:0000313" key="16">
    <source>
        <dbReference type="WBParaSite" id="PSAMB.scaffold476size49999.g6410.t1"/>
    </source>
</evidence>
<dbReference type="GO" id="GO:0003700">
    <property type="term" value="F:DNA-binding transcription factor activity"/>
    <property type="evidence" value="ECO:0007669"/>
    <property type="project" value="InterPro"/>
</dbReference>
<keyword evidence="10 11" id="KW-0539">Nucleus</keyword>
<dbReference type="PROSITE" id="PS51843">
    <property type="entry name" value="NR_LBD"/>
    <property type="match status" value="1"/>
</dbReference>
<dbReference type="SMART" id="SM00399">
    <property type="entry name" value="ZnF_C4"/>
    <property type="match status" value="1"/>
</dbReference>
<dbReference type="CDD" id="cd06157">
    <property type="entry name" value="NR_LBD"/>
    <property type="match status" value="1"/>
</dbReference>
<dbReference type="Gene3D" id="3.30.50.10">
    <property type="entry name" value="Erythroid Transcription Factor GATA-1, subunit A"/>
    <property type="match status" value="1"/>
</dbReference>
<name>A0A914WT30_9BILA</name>
<dbReference type="InterPro" id="IPR035500">
    <property type="entry name" value="NHR-like_dom_sf"/>
</dbReference>
<keyword evidence="9 11" id="KW-0675">Receptor</keyword>
<dbReference type="AlphaFoldDB" id="A0A914WT30"/>
<keyword evidence="6 11" id="KW-0805">Transcription regulation</keyword>
<dbReference type="FunFam" id="3.30.50.10:FF:000030">
    <property type="entry name" value="Nuclear Hormone Receptor family"/>
    <property type="match status" value="1"/>
</dbReference>
<evidence type="ECO:0000256" key="3">
    <source>
        <dbReference type="ARBA" id="ARBA00022723"/>
    </source>
</evidence>
<proteinExistence type="inferred from homology"/>
<feature type="region of interest" description="Disordered" evidence="12">
    <location>
        <begin position="157"/>
        <end position="195"/>
    </location>
</feature>
<protein>
    <submittedName>
        <fullName evidence="16">Uncharacterized protein</fullName>
    </submittedName>
</protein>
<dbReference type="PROSITE" id="PS51030">
    <property type="entry name" value="NUCLEAR_REC_DBD_2"/>
    <property type="match status" value="1"/>
</dbReference>